<dbReference type="PANTHER" id="PTHR10622">
    <property type="entry name" value="HET DOMAIN-CONTAINING PROTEIN"/>
    <property type="match status" value="1"/>
</dbReference>
<dbReference type="AlphaFoldDB" id="A0AAE0MDX4"/>
<dbReference type="InterPro" id="IPR058525">
    <property type="entry name" value="DUF8212"/>
</dbReference>
<dbReference type="Proteomes" id="UP001286456">
    <property type="component" value="Unassembled WGS sequence"/>
</dbReference>
<comment type="caution">
    <text evidence="3">The sequence shown here is derived from an EMBL/GenBank/DDBJ whole genome shotgun (WGS) entry which is preliminary data.</text>
</comment>
<dbReference type="InterPro" id="IPR010730">
    <property type="entry name" value="HET"/>
</dbReference>
<dbReference type="Pfam" id="PF26640">
    <property type="entry name" value="DUF8212"/>
    <property type="match status" value="1"/>
</dbReference>
<proteinExistence type="predicted"/>
<gene>
    <name evidence="3" type="ORF">B0T19DRAFT_449842</name>
</gene>
<feature type="domain" description="Heterokaryon incompatibility" evidence="1">
    <location>
        <begin position="22"/>
        <end position="101"/>
    </location>
</feature>
<dbReference type="PANTHER" id="PTHR10622:SF10">
    <property type="entry name" value="HET DOMAIN-CONTAINING PROTEIN"/>
    <property type="match status" value="1"/>
</dbReference>
<dbReference type="Pfam" id="PF06985">
    <property type="entry name" value="HET"/>
    <property type="match status" value="1"/>
</dbReference>
<feature type="domain" description="DUF8212" evidence="2">
    <location>
        <begin position="221"/>
        <end position="250"/>
    </location>
</feature>
<organism evidence="3 4">
    <name type="scientific">Cercophora scortea</name>
    <dbReference type="NCBI Taxonomy" id="314031"/>
    <lineage>
        <taxon>Eukaryota</taxon>
        <taxon>Fungi</taxon>
        <taxon>Dikarya</taxon>
        <taxon>Ascomycota</taxon>
        <taxon>Pezizomycotina</taxon>
        <taxon>Sordariomycetes</taxon>
        <taxon>Sordariomycetidae</taxon>
        <taxon>Sordariales</taxon>
        <taxon>Lasiosphaeriaceae</taxon>
        <taxon>Cercophora</taxon>
    </lineage>
</organism>
<protein>
    <submittedName>
        <fullName evidence="3">Heterokaryon incompatibility protein-domain-containing protein</fullName>
    </submittedName>
</protein>
<evidence type="ECO:0000313" key="4">
    <source>
        <dbReference type="Proteomes" id="UP001286456"/>
    </source>
</evidence>
<name>A0AAE0MDX4_9PEZI</name>
<reference evidence="3" key="2">
    <citation type="submission" date="2023-06" db="EMBL/GenBank/DDBJ databases">
        <authorList>
            <consortium name="Lawrence Berkeley National Laboratory"/>
            <person name="Haridas S."/>
            <person name="Hensen N."/>
            <person name="Bonometti L."/>
            <person name="Westerberg I."/>
            <person name="Brannstrom I.O."/>
            <person name="Guillou S."/>
            <person name="Cros-Aarteil S."/>
            <person name="Calhoun S."/>
            <person name="Kuo A."/>
            <person name="Mondo S."/>
            <person name="Pangilinan J."/>
            <person name="Riley R."/>
            <person name="Labutti K."/>
            <person name="Andreopoulos B."/>
            <person name="Lipzen A."/>
            <person name="Chen C."/>
            <person name="Yanf M."/>
            <person name="Daum C."/>
            <person name="Ng V."/>
            <person name="Clum A."/>
            <person name="Steindorff A."/>
            <person name="Ohm R."/>
            <person name="Martin F."/>
            <person name="Silar P."/>
            <person name="Natvig D."/>
            <person name="Lalanne C."/>
            <person name="Gautier V."/>
            <person name="Ament-Velasquez S.L."/>
            <person name="Kruys A."/>
            <person name="Hutchinson M.I."/>
            <person name="Powell A.J."/>
            <person name="Barry K."/>
            <person name="Miller A.N."/>
            <person name="Grigoriev I.V."/>
            <person name="Debuchy R."/>
            <person name="Gladieux P."/>
            <person name="Thoren M.H."/>
            <person name="Johannesson H."/>
        </authorList>
    </citation>
    <scope>NUCLEOTIDE SEQUENCE</scope>
    <source>
        <strain evidence="3">SMH4131-1</strain>
    </source>
</reference>
<accession>A0AAE0MDX4</accession>
<dbReference type="EMBL" id="JAUEPO010000003">
    <property type="protein sequence ID" value="KAK3328173.1"/>
    <property type="molecule type" value="Genomic_DNA"/>
</dbReference>
<evidence type="ECO:0000313" key="3">
    <source>
        <dbReference type="EMBL" id="KAK3328173.1"/>
    </source>
</evidence>
<evidence type="ECO:0000259" key="1">
    <source>
        <dbReference type="Pfam" id="PF06985"/>
    </source>
</evidence>
<evidence type="ECO:0000259" key="2">
    <source>
        <dbReference type="Pfam" id="PF26640"/>
    </source>
</evidence>
<keyword evidence="4" id="KW-1185">Reference proteome</keyword>
<sequence length="265" mass="29844">MRLINTSTLLPEEFFGQSPPPYAILSHTWGLEEVSYHDLREGFAKLQQFCQQASADGFQYCWMDTCCIDKSNASELSEAINSHFAWYQGSSVCHVYLKDVKFEDGHITDEPNIKRLEQARWFTRGWTLQELIAPTHVVFFDLGWQRIGTKAGLAFTLQLITGVSQSYLSGGVSQSALALCSVAERMSWAAKRSTTRVEDIAYCLVGLFNVRMSVLYGEGTRAFWRLQREILKGTTDQSLLAWRSPEAHTMPGPSCDAAKNYADLS</sequence>
<reference evidence="3" key="1">
    <citation type="journal article" date="2023" name="Mol. Phylogenet. Evol.">
        <title>Genome-scale phylogeny and comparative genomics of the fungal order Sordariales.</title>
        <authorList>
            <person name="Hensen N."/>
            <person name="Bonometti L."/>
            <person name="Westerberg I."/>
            <person name="Brannstrom I.O."/>
            <person name="Guillou S."/>
            <person name="Cros-Aarteil S."/>
            <person name="Calhoun S."/>
            <person name="Haridas S."/>
            <person name="Kuo A."/>
            <person name="Mondo S."/>
            <person name="Pangilinan J."/>
            <person name="Riley R."/>
            <person name="LaButti K."/>
            <person name="Andreopoulos B."/>
            <person name="Lipzen A."/>
            <person name="Chen C."/>
            <person name="Yan M."/>
            <person name="Daum C."/>
            <person name="Ng V."/>
            <person name="Clum A."/>
            <person name="Steindorff A."/>
            <person name="Ohm R.A."/>
            <person name="Martin F."/>
            <person name="Silar P."/>
            <person name="Natvig D.O."/>
            <person name="Lalanne C."/>
            <person name="Gautier V."/>
            <person name="Ament-Velasquez S.L."/>
            <person name="Kruys A."/>
            <person name="Hutchinson M.I."/>
            <person name="Powell A.J."/>
            <person name="Barry K."/>
            <person name="Miller A.N."/>
            <person name="Grigoriev I.V."/>
            <person name="Debuchy R."/>
            <person name="Gladieux P."/>
            <person name="Hiltunen Thoren M."/>
            <person name="Johannesson H."/>
        </authorList>
    </citation>
    <scope>NUCLEOTIDE SEQUENCE</scope>
    <source>
        <strain evidence="3">SMH4131-1</strain>
    </source>
</reference>